<organism evidence="1 2">
    <name type="scientific">Candidatus Nitrosymbiomonas proteolyticus</name>
    <dbReference type="NCBI Taxonomy" id="2608984"/>
    <lineage>
        <taxon>Bacteria</taxon>
        <taxon>Bacillati</taxon>
        <taxon>Armatimonadota</taxon>
        <taxon>Armatimonadota incertae sedis</taxon>
        <taxon>Candidatus Nitrosymbiomonas</taxon>
    </lineage>
</organism>
<reference evidence="1" key="1">
    <citation type="journal article" name="DNA Res.">
        <title>The physiological potential of anammox bacteria as revealed by their core genome structure.</title>
        <authorList>
            <person name="Okubo T."/>
            <person name="Toyoda A."/>
            <person name="Fukuhara K."/>
            <person name="Uchiyama I."/>
            <person name="Harigaya Y."/>
            <person name="Kuroiwa M."/>
            <person name="Suzuki T."/>
            <person name="Murakami Y."/>
            <person name="Suwa Y."/>
            <person name="Takami H."/>
        </authorList>
    </citation>
    <scope>NUCLEOTIDE SEQUENCE</scope>
    <source>
        <strain evidence="1">317325-2</strain>
    </source>
</reference>
<name>A0A809R731_9BACT</name>
<proteinExistence type="predicted"/>
<evidence type="ECO:0000313" key="1">
    <source>
        <dbReference type="EMBL" id="BBO23350.1"/>
    </source>
</evidence>
<dbReference type="AlphaFoldDB" id="A0A809R731"/>
<dbReference type="KEGG" id="npy:NPRO_09450"/>
<evidence type="ECO:0000313" key="2">
    <source>
        <dbReference type="Proteomes" id="UP000662873"/>
    </source>
</evidence>
<accession>A0A809R731</accession>
<dbReference type="EMBL" id="AP021858">
    <property type="protein sequence ID" value="BBO23350.1"/>
    <property type="molecule type" value="Genomic_DNA"/>
</dbReference>
<protein>
    <submittedName>
        <fullName evidence="1">Uncharacterized protein</fullName>
    </submittedName>
</protein>
<gene>
    <name evidence="1" type="ORF">NPRO_09450</name>
</gene>
<dbReference type="Proteomes" id="UP000662873">
    <property type="component" value="Chromosome"/>
</dbReference>
<sequence>MKFVLLTDDAELVTAAKEGFHPSDSFEHFTSWPEALDSCDGADLLFVDLLTTLDEPHKIAGYERFAEAKMSHPVAAGIPLVLVAPPDGYELDFMAGWPDFVFAHIRRPVTAKIFRRASTWV</sequence>